<dbReference type="Proteomes" id="UP000230886">
    <property type="component" value="Unassembled WGS sequence"/>
</dbReference>
<sequence>MIEKKSLPPSPGNETKAGFVETYSSDALLGSEKIHARYEILSHGPHFPRSMSHLTAIAAIVAAIA</sequence>
<dbReference type="EMBL" id="NOVD01000031">
    <property type="protein sequence ID" value="PCK24368.1"/>
    <property type="molecule type" value="Genomic_DNA"/>
</dbReference>
<proteinExistence type="predicted"/>
<comment type="caution">
    <text evidence="1">The sequence shown here is derived from an EMBL/GenBank/DDBJ whole genome shotgun (WGS) entry which is preliminary data.</text>
</comment>
<dbReference type="AlphaFoldDB" id="A0A2A5J440"/>
<reference evidence="1 2" key="1">
    <citation type="submission" date="2017-07" db="EMBL/GenBank/DDBJ databases">
        <title>Draft sequence of Rhodococcus enclensis 23b-28.</title>
        <authorList>
            <person name="Besaury L."/>
            <person name="Sancelme M."/>
            <person name="Amato P."/>
            <person name="Lallement A."/>
            <person name="Delort A.-M."/>
        </authorList>
    </citation>
    <scope>NUCLEOTIDE SEQUENCE [LARGE SCALE GENOMIC DNA]</scope>
    <source>
        <strain evidence="1 2">23b-28</strain>
    </source>
</reference>
<gene>
    <name evidence="1" type="ORF">CHR55_26120</name>
</gene>
<evidence type="ECO:0000313" key="1">
    <source>
        <dbReference type="EMBL" id="PCK24368.1"/>
    </source>
</evidence>
<organism evidence="1 2">
    <name type="scientific">Rhodococcus qingshengii</name>
    <dbReference type="NCBI Taxonomy" id="334542"/>
    <lineage>
        <taxon>Bacteria</taxon>
        <taxon>Bacillati</taxon>
        <taxon>Actinomycetota</taxon>
        <taxon>Actinomycetes</taxon>
        <taxon>Mycobacteriales</taxon>
        <taxon>Nocardiaceae</taxon>
        <taxon>Rhodococcus</taxon>
        <taxon>Rhodococcus erythropolis group</taxon>
    </lineage>
</organism>
<name>A0A2A5J440_RHOSG</name>
<accession>A0A2A5J440</accession>
<evidence type="ECO:0000313" key="2">
    <source>
        <dbReference type="Proteomes" id="UP000230886"/>
    </source>
</evidence>
<protein>
    <submittedName>
        <fullName evidence="1">Uncharacterized protein</fullName>
    </submittedName>
</protein>